<dbReference type="Pfam" id="PF00877">
    <property type="entry name" value="NLPC_P60"/>
    <property type="match status" value="1"/>
</dbReference>
<comment type="similarity">
    <text evidence="1">Belongs to the peptidase C40 family.</text>
</comment>
<dbReference type="GO" id="GO:0008234">
    <property type="term" value="F:cysteine-type peptidase activity"/>
    <property type="evidence" value="ECO:0007669"/>
    <property type="project" value="UniProtKB-KW"/>
</dbReference>
<feature type="region of interest" description="Disordered" evidence="5">
    <location>
        <begin position="1"/>
        <end position="106"/>
    </location>
</feature>
<dbReference type="InterPro" id="IPR000064">
    <property type="entry name" value="NLP_P60_dom"/>
</dbReference>
<dbReference type="KEGG" id="splu:LK06_020210"/>
<dbReference type="OrthoDB" id="5177647at2"/>
<keyword evidence="4" id="KW-0788">Thiol protease</keyword>
<dbReference type="EMBL" id="CP022433">
    <property type="protein sequence ID" value="ASN26136.1"/>
    <property type="molecule type" value="Genomic_DNA"/>
</dbReference>
<evidence type="ECO:0000256" key="5">
    <source>
        <dbReference type="SAM" id="MobiDB-lite"/>
    </source>
</evidence>
<keyword evidence="3 7" id="KW-0378">Hydrolase</keyword>
<evidence type="ECO:0000313" key="7">
    <source>
        <dbReference type="EMBL" id="ASN26136.1"/>
    </source>
</evidence>
<dbReference type="Gene3D" id="3.90.1720.10">
    <property type="entry name" value="endopeptidase domain like (from Nostoc punctiforme)"/>
    <property type="match status" value="1"/>
</dbReference>
<evidence type="ECO:0000256" key="4">
    <source>
        <dbReference type="ARBA" id="ARBA00022807"/>
    </source>
</evidence>
<dbReference type="Proteomes" id="UP000031501">
    <property type="component" value="Chromosome"/>
</dbReference>
<dbReference type="GO" id="GO:0006508">
    <property type="term" value="P:proteolysis"/>
    <property type="evidence" value="ECO:0007669"/>
    <property type="project" value="UniProtKB-KW"/>
</dbReference>
<feature type="compositionally biased region" description="Basic and acidic residues" evidence="5">
    <location>
        <begin position="54"/>
        <end position="68"/>
    </location>
</feature>
<feature type="compositionally biased region" description="Basic and acidic residues" evidence="5">
    <location>
        <begin position="81"/>
        <end position="91"/>
    </location>
</feature>
<reference evidence="7 8" key="1">
    <citation type="submission" date="2017-07" db="EMBL/GenBank/DDBJ databases">
        <title>Genome sequence of Streptomyces pluripotens MUSC 137T.</title>
        <authorList>
            <person name="Ser H.-L."/>
            <person name="Lee L.-H."/>
        </authorList>
    </citation>
    <scope>NUCLEOTIDE SEQUENCE [LARGE SCALE GENOMIC DNA]</scope>
    <source>
        <strain evidence="7 8">MUSC 137</strain>
    </source>
</reference>
<dbReference type="PANTHER" id="PTHR47359">
    <property type="entry name" value="PEPTIDOGLYCAN DL-ENDOPEPTIDASE CWLO"/>
    <property type="match status" value="1"/>
</dbReference>
<evidence type="ECO:0000256" key="2">
    <source>
        <dbReference type="ARBA" id="ARBA00022670"/>
    </source>
</evidence>
<keyword evidence="2" id="KW-0645">Protease</keyword>
<name>A0A221P228_9ACTN</name>
<evidence type="ECO:0000313" key="8">
    <source>
        <dbReference type="Proteomes" id="UP000031501"/>
    </source>
</evidence>
<protein>
    <submittedName>
        <fullName evidence="7">Glycoside hydrolase</fullName>
    </submittedName>
</protein>
<feature type="region of interest" description="Disordered" evidence="5">
    <location>
        <begin position="186"/>
        <end position="214"/>
    </location>
</feature>
<proteinExistence type="inferred from homology"/>
<sequence>MASHRKTRPGGTHGAGVHTPSPAALATATLASVAVLPQPTPAAPAGDGGPSPEEIEKKIDEFYRRPDSAPEGEAAALQRPRSGEPHGEGARRAGRRTKARDGLGPFATTQDSATALLAEYPQDHFAQNLVMNRLASRVRDAADRGKATRSPETPTASHYDVKTAKADVQHKLATARELLGRLVAREHGPTAAAGQRGREDPAPRGRASSVSQATRADRAVVFARAQIGKPYVSGASGPGSYDCSGLTQAAWKAAGVTLPRGAREQAAAGTPVSPDDARAGDLVFFHDDCSHVGLCTGNGSMIHAPKPGTYVCEESLDHGGESTVHHVVRPA</sequence>
<feature type="compositionally biased region" description="Low complexity" evidence="5">
    <location>
        <begin position="19"/>
        <end position="37"/>
    </location>
</feature>
<dbReference type="PROSITE" id="PS51935">
    <property type="entry name" value="NLPC_P60"/>
    <property type="match status" value="1"/>
</dbReference>
<evidence type="ECO:0000256" key="1">
    <source>
        <dbReference type="ARBA" id="ARBA00007074"/>
    </source>
</evidence>
<keyword evidence="8" id="KW-1185">Reference proteome</keyword>
<dbReference type="InterPro" id="IPR051794">
    <property type="entry name" value="PG_Endopeptidase_C40"/>
</dbReference>
<evidence type="ECO:0000256" key="3">
    <source>
        <dbReference type="ARBA" id="ARBA00022801"/>
    </source>
</evidence>
<feature type="region of interest" description="Disordered" evidence="5">
    <location>
        <begin position="140"/>
        <end position="159"/>
    </location>
</feature>
<dbReference type="InterPro" id="IPR038765">
    <property type="entry name" value="Papain-like_cys_pep_sf"/>
</dbReference>
<organism evidence="7 8">
    <name type="scientific">Streptomyces pluripotens</name>
    <dbReference type="NCBI Taxonomy" id="1355015"/>
    <lineage>
        <taxon>Bacteria</taxon>
        <taxon>Bacillati</taxon>
        <taxon>Actinomycetota</taxon>
        <taxon>Actinomycetes</taxon>
        <taxon>Kitasatosporales</taxon>
        <taxon>Streptomycetaceae</taxon>
        <taxon>Streptomyces</taxon>
    </lineage>
</organism>
<evidence type="ECO:0000259" key="6">
    <source>
        <dbReference type="PROSITE" id="PS51935"/>
    </source>
</evidence>
<gene>
    <name evidence="7" type="ORF">LK07_21365</name>
</gene>
<dbReference type="PANTHER" id="PTHR47359:SF3">
    <property type="entry name" value="NLP_P60 DOMAIN-CONTAINING PROTEIN-RELATED"/>
    <property type="match status" value="1"/>
</dbReference>
<feature type="domain" description="NlpC/P60" evidence="6">
    <location>
        <begin position="213"/>
        <end position="331"/>
    </location>
</feature>
<accession>A0A221P228</accession>
<dbReference type="SUPFAM" id="SSF54001">
    <property type="entry name" value="Cysteine proteinases"/>
    <property type="match status" value="1"/>
</dbReference>
<dbReference type="AlphaFoldDB" id="A0A221P228"/>